<evidence type="ECO:0000313" key="2">
    <source>
        <dbReference type="WBParaSite" id="nRc.2.0.1.t34767-RA"/>
    </source>
</evidence>
<dbReference type="Proteomes" id="UP000887565">
    <property type="component" value="Unplaced"/>
</dbReference>
<keyword evidence="1" id="KW-1185">Reference proteome</keyword>
<dbReference type="WBParaSite" id="nRc.2.0.1.t34767-RA">
    <property type="protein sequence ID" value="nRc.2.0.1.t34767-RA"/>
    <property type="gene ID" value="nRc.2.0.1.g34767"/>
</dbReference>
<protein>
    <submittedName>
        <fullName evidence="2">Uncharacterized protein</fullName>
    </submittedName>
</protein>
<sequence>MLKVMVGALIRGYYKTFAVNAASLVSGPLLECLSMKMMTKCASLSGSLLWRSLLISATFSSRLPVMEFVRFDLYEQDRLVNFGQELKHVHGEFAVSKIFFDEKTRK</sequence>
<name>A0A915K7P8_ROMCU</name>
<dbReference type="AlphaFoldDB" id="A0A915K7P8"/>
<organism evidence="1 2">
    <name type="scientific">Romanomermis culicivorax</name>
    <name type="common">Nematode worm</name>
    <dbReference type="NCBI Taxonomy" id="13658"/>
    <lineage>
        <taxon>Eukaryota</taxon>
        <taxon>Metazoa</taxon>
        <taxon>Ecdysozoa</taxon>
        <taxon>Nematoda</taxon>
        <taxon>Enoplea</taxon>
        <taxon>Dorylaimia</taxon>
        <taxon>Mermithida</taxon>
        <taxon>Mermithoidea</taxon>
        <taxon>Mermithidae</taxon>
        <taxon>Romanomermis</taxon>
    </lineage>
</organism>
<accession>A0A915K7P8</accession>
<proteinExistence type="predicted"/>
<reference evidence="2" key="1">
    <citation type="submission" date="2022-11" db="UniProtKB">
        <authorList>
            <consortium name="WormBaseParasite"/>
        </authorList>
    </citation>
    <scope>IDENTIFICATION</scope>
</reference>
<evidence type="ECO:0000313" key="1">
    <source>
        <dbReference type="Proteomes" id="UP000887565"/>
    </source>
</evidence>